<reference evidence="1 2" key="1">
    <citation type="submission" date="2019-03" db="EMBL/GenBank/DDBJ databases">
        <title>Single cell metagenomics reveals metabolic interactions within the superorganism composed of flagellate Streblomastix strix and complex community of Bacteroidetes bacteria on its surface.</title>
        <authorList>
            <person name="Treitli S.C."/>
            <person name="Kolisko M."/>
            <person name="Husnik F."/>
            <person name="Keeling P."/>
            <person name="Hampl V."/>
        </authorList>
    </citation>
    <scope>NUCLEOTIDE SEQUENCE [LARGE SCALE GENOMIC DNA]</scope>
    <source>
        <strain evidence="1">ST1C</strain>
    </source>
</reference>
<organism evidence="1 2">
    <name type="scientific">Streblomastix strix</name>
    <dbReference type="NCBI Taxonomy" id="222440"/>
    <lineage>
        <taxon>Eukaryota</taxon>
        <taxon>Metamonada</taxon>
        <taxon>Preaxostyla</taxon>
        <taxon>Oxymonadida</taxon>
        <taxon>Streblomastigidae</taxon>
        <taxon>Streblomastix</taxon>
    </lineage>
</organism>
<name>A0A5J4TYN8_9EUKA</name>
<proteinExistence type="predicted"/>
<dbReference type="AlphaFoldDB" id="A0A5J4TYN8"/>
<sequence>MDVVKSFHEIMKPIIEEKKKKPKIMLPGQSKEYPNRDGPAFFHPSKNYLPTLIPRPKDLNLSKEQQNQFDGNIREGVVTFCL</sequence>
<gene>
    <name evidence="1" type="ORF">EZS28_041938</name>
</gene>
<dbReference type="EMBL" id="SNRW01024072">
    <property type="protein sequence ID" value="KAA6362535.1"/>
    <property type="molecule type" value="Genomic_DNA"/>
</dbReference>
<evidence type="ECO:0000313" key="1">
    <source>
        <dbReference type="EMBL" id="KAA6362535.1"/>
    </source>
</evidence>
<evidence type="ECO:0000313" key="2">
    <source>
        <dbReference type="Proteomes" id="UP000324800"/>
    </source>
</evidence>
<protein>
    <submittedName>
        <fullName evidence="1">Uncharacterized protein</fullName>
    </submittedName>
</protein>
<comment type="caution">
    <text evidence="1">The sequence shown here is derived from an EMBL/GenBank/DDBJ whole genome shotgun (WGS) entry which is preliminary data.</text>
</comment>
<accession>A0A5J4TYN8</accession>
<dbReference type="Proteomes" id="UP000324800">
    <property type="component" value="Unassembled WGS sequence"/>
</dbReference>